<name>A0A1T4XVE9_9MICO</name>
<evidence type="ECO:0000313" key="2">
    <source>
        <dbReference type="Proteomes" id="UP000189735"/>
    </source>
</evidence>
<dbReference type="Proteomes" id="UP000189735">
    <property type="component" value="Unassembled WGS sequence"/>
</dbReference>
<proteinExistence type="predicted"/>
<evidence type="ECO:0000313" key="1">
    <source>
        <dbReference type="EMBL" id="SKA93542.1"/>
    </source>
</evidence>
<dbReference type="EMBL" id="FUYG01000004">
    <property type="protein sequence ID" value="SKA93542.1"/>
    <property type="molecule type" value="Genomic_DNA"/>
</dbReference>
<accession>A0A1T4XVE9</accession>
<organism evidence="1 2">
    <name type="scientific">Agreia bicolorata</name>
    <dbReference type="NCBI Taxonomy" id="110935"/>
    <lineage>
        <taxon>Bacteria</taxon>
        <taxon>Bacillati</taxon>
        <taxon>Actinomycetota</taxon>
        <taxon>Actinomycetes</taxon>
        <taxon>Micrococcales</taxon>
        <taxon>Microbacteriaceae</taxon>
        <taxon>Agreia</taxon>
    </lineage>
</organism>
<dbReference type="AlphaFoldDB" id="A0A1T4XVE9"/>
<gene>
    <name evidence="1" type="ORF">SAMN06295879_1727</name>
</gene>
<protein>
    <submittedName>
        <fullName evidence="1">Uncharacterized protein</fullName>
    </submittedName>
</protein>
<sequence length="106" mass="12403">MMQPREGAKLQVRVHPLIRTLEAKNLASLPSVLEFHQVNRRVFVLEMRTRRLRLADYNRRFGIPPTPEHVVQKLDLPCGEVTYYLYPQRRGVANIPCRHVTSRSGR</sequence>
<reference evidence="2" key="1">
    <citation type="submission" date="2017-02" db="EMBL/GenBank/DDBJ databases">
        <authorList>
            <person name="Varghese N."/>
            <person name="Submissions S."/>
        </authorList>
    </citation>
    <scope>NUCLEOTIDE SEQUENCE [LARGE SCALE GENOMIC DNA]</scope>
    <source>
        <strain evidence="2">VKM Ac-2052</strain>
    </source>
</reference>